<name>A0AA38GJ29_TAXCH</name>
<evidence type="ECO:0000313" key="12">
    <source>
        <dbReference type="Proteomes" id="UP000824469"/>
    </source>
</evidence>
<keyword evidence="8" id="KW-0503">Monooxygenase</keyword>
<dbReference type="GO" id="GO:0020037">
    <property type="term" value="F:heme binding"/>
    <property type="evidence" value="ECO:0007669"/>
    <property type="project" value="InterPro"/>
</dbReference>
<evidence type="ECO:0000256" key="2">
    <source>
        <dbReference type="ARBA" id="ARBA00004370"/>
    </source>
</evidence>
<dbReference type="EMBL" id="JAHRHJ020000003">
    <property type="protein sequence ID" value="KAH9323531.1"/>
    <property type="molecule type" value="Genomic_DNA"/>
</dbReference>
<keyword evidence="6" id="KW-0560">Oxidoreductase</keyword>
<evidence type="ECO:0000256" key="9">
    <source>
        <dbReference type="ARBA" id="ARBA00023136"/>
    </source>
</evidence>
<keyword evidence="10" id="KW-0812">Transmembrane</keyword>
<evidence type="ECO:0000256" key="4">
    <source>
        <dbReference type="ARBA" id="ARBA00022617"/>
    </source>
</evidence>
<evidence type="ECO:0000256" key="5">
    <source>
        <dbReference type="ARBA" id="ARBA00022723"/>
    </source>
</evidence>
<protein>
    <recommendedName>
        <fullName evidence="13">Cytochrome P450</fullName>
    </recommendedName>
</protein>
<dbReference type="GO" id="GO:0016020">
    <property type="term" value="C:membrane"/>
    <property type="evidence" value="ECO:0007669"/>
    <property type="project" value="UniProtKB-SubCell"/>
</dbReference>
<comment type="subcellular location">
    <subcellularLocation>
        <location evidence="2">Membrane</location>
    </subcellularLocation>
</comment>
<keyword evidence="7" id="KW-0408">Iron</keyword>
<keyword evidence="9 10" id="KW-0472">Membrane</keyword>
<evidence type="ECO:0000256" key="8">
    <source>
        <dbReference type="ARBA" id="ARBA00023033"/>
    </source>
</evidence>
<dbReference type="InterPro" id="IPR036396">
    <property type="entry name" value="Cyt_P450_sf"/>
</dbReference>
<dbReference type="Proteomes" id="UP000824469">
    <property type="component" value="Unassembled WGS sequence"/>
</dbReference>
<comment type="caution">
    <text evidence="11">The sequence shown here is derived from an EMBL/GenBank/DDBJ whole genome shotgun (WGS) entry which is preliminary data.</text>
</comment>
<sequence length="112" mass="12903">TFSDDELNGGMGFKDMLSEITAVAGAFVIGDYIPFLEWFDLEGIRCRMRVVKNIFDGFAEKVINEHINRRREKAEKEDRVKDMVDVLLDMAESESQSMEMKITRVHIKATIL</sequence>
<reference evidence="11 12" key="1">
    <citation type="journal article" date="2021" name="Nat. Plants">
        <title>The Taxus genome provides insights into paclitaxel biosynthesis.</title>
        <authorList>
            <person name="Xiong X."/>
            <person name="Gou J."/>
            <person name="Liao Q."/>
            <person name="Li Y."/>
            <person name="Zhou Q."/>
            <person name="Bi G."/>
            <person name="Li C."/>
            <person name="Du R."/>
            <person name="Wang X."/>
            <person name="Sun T."/>
            <person name="Guo L."/>
            <person name="Liang H."/>
            <person name="Lu P."/>
            <person name="Wu Y."/>
            <person name="Zhang Z."/>
            <person name="Ro D.K."/>
            <person name="Shang Y."/>
            <person name="Huang S."/>
            <person name="Yan J."/>
        </authorList>
    </citation>
    <scope>NUCLEOTIDE SEQUENCE [LARGE SCALE GENOMIC DNA]</scope>
    <source>
        <strain evidence="11">Ta-2019</strain>
    </source>
</reference>
<evidence type="ECO:0000256" key="3">
    <source>
        <dbReference type="ARBA" id="ARBA00010617"/>
    </source>
</evidence>
<proteinExistence type="inferred from homology"/>
<keyword evidence="5" id="KW-0479">Metal-binding</keyword>
<feature type="transmembrane region" description="Helical" evidence="10">
    <location>
        <begin position="20"/>
        <end position="39"/>
    </location>
</feature>
<feature type="non-terminal residue" evidence="11">
    <location>
        <position position="1"/>
    </location>
</feature>
<gene>
    <name evidence="11" type="ORF">KI387_018170</name>
</gene>
<dbReference type="SUPFAM" id="SSF48264">
    <property type="entry name" value="Cytochrome P450"/>
    <property type="match status" value="1"/>
</dbReference>
<keyword evidence="12" id="KW-1185">Reference proteome</keyword>
<dbReference type="GO" id="GO:0016705">
    <property type="term" value="F:oxidoreductase activity, acting on paired donors, with incorporation or reduction of molecular oxygen"/>
    <property type="evidence" value="ECO:0007669"/>
    <property type="project" value="InterPro"/>
</dbReference>
<dbReference type="Gene3D" id="1.10.630.10">
    <property type="entry name" value="Cytochrome P450"/>
    <property type="match status" value="1"/>
</dbReference>
<accession>A0AA38GJ29</accession>
<dbReference type="GO" id="GO:0005506">
    <property type="term" value="F:iron ion binding"/>
    <property type="evidence" value="ECO:0007669"/>
    <property type="project" value="InterPro"/>
</dbReference>
<evidence type="ECO:0000256" key="6">
    <source>
        <dbReference type="ARBA" id="ARBA00023002"/>
    </source>
</evidence>
<evidence type="ECO:0000313" key="11">
    <source>
        <dbReference type="EMBL" id="KAH9323531.1"/>
    </source>
</evidence>
<evidence type="ECO:0000256" key="1">
    <source>
        <dbReference type="ARBA" id="ARBA00001971"/>
    </source>
</evidence>
<dbReference type="OMA" id="YIPFLEW"/>
<keyword evidence="10" id="KW-1133">Transmembrane helix</keyword>
<dbReference type="PANTHER" id="PTHR47943">
    <property type="entry name" value="CYTOCHROME P450 93A3-LIKE"/>
    <property type="match status" value="1"/>
</dbReference>
<dbReference type="PANTHER" id="PTHR47943:SF2">
    <property type="entry name" value="CYTOCHROME P450"/>
    <property type="match status" value="1"/>
</dbReference>
<dbReference type="GO" id="GO:0004497">
    <property type="term" value="F:monooxygenase activity"/>
    <property type="evidence" value="ECO:0007669"/>
    <property type="project" value="UniProtKB-KW"/>
</dbReference>
<evidence type="ECO:0000256" key="7">
    <source>
        <dbReference type="ARBA" id="ARBA00023004"/>
    </source>
</evidence>
<dbReference type="AlphaFoldDB" id="A0AA38GJ29"/>
<evidence type="ECO:0008006" key="13">
    <source>
        <dbReference type="Google" id="ProtNLM"/>
    </source>
</evidence>
<evidence type="ECO:0000256" key="10">
    <source>
        <dbReference type="SAM" id="Phobius"/>
    </source>
</evidence>
<comment type="similarity">
    <text evidence="3">Belongs to the cytochrome P450 family.</text>
</comment>
<feature type="non-terminal residue" evidence="11">
    <location>
        <position position="112"/>
    </location>
</feature>
<comment type="cofactor">
    <cofactor evidence="1">
        <name>heme</name>
        <dbReference type="ChEBI" id="CHEBI:30413"/>
    </cofactor>
</comment>
<keyword evidence="4" id="KW-0349">Heme</keyword>
<organism evidence="11 12">
    <name type="scientific">Taxus chinensis</name>
    <name type="common">Chinese yew</name>
    <name type="synonym">Taxus wallichiana var. chinensis</name>
    <dbReference type="NCBI Taxonomy" id="29808"/>
    <lineage>
        <taxon>Eukaryota</taxon>
        <taxon>Viridiplantae</taxon>
        <taxon>Streptophyta</taxon>
        <taxon>Embryophyta</taxon>
        <taxon>Tracheophyta</taxon>
        <taxon>Spermatophyta</taxon>
        <taxon>Pinopsida</taxon>
        <taxon>Pinidae</taxon>
        <taxon>Conifers II</taxon>
        <taxon>Cupressales</taxon>
        <taxon>Taxaceae</taxon>
        <taxon>Taxus</taxon>
    </lineage>
</organism>